<keyword evidence="3" id="KW-1185">Reference proteome</keyword>
<reference evidence="2" key="1">
    <citation type="journal article" date="2020" name="Stud. Mycol.">
        <title>101 Dothideomycetes genomes: a test case for predicting lifestyles and emergence of pathogens.</title>
        <authorList>
            <person name="Haridas S."/>
            <person name="Albert R."/>
            <person name="Binder M."/>
            <person name="Bloem J."/>
            <person name="Labutti K."/>
            <person name="Salamov A."/>
            <person name="Andreopoulos B."/>
            <person name="Baker S."/>
            <person name="Barry K."/>
            <person name="Bills G."/>
            <person name="Bluhm B."/>
            <person name="Cannon C."/>
            <person name="Castanera R."/>
            <person name="Culley D."/>
            <person name="Daum C."/>
            <person name="Ezra D."/>
            <person name="Gonzalez J."/>
            <person name="Henrissat B."/>
            <person name="Kuo A."/>
            <person name="Liang C."/>
            <person name="Lipzen A."/>
            <person name="Lutzoni F."/>
            <person name="Magnuson J."/>
            <person name="Mondo S."/>
            <person name="Nolan M."/>
            <person name="Ohm R."/>
            <person name="Pangilinan J."/>
            <person name="Park H.-J."/>
            <person name="Ramirez L."/>
            <person name="Alfaro M."/>
            <person name="Sun H."/>
            <person name="Tritt A."/>
            <person name="Yoshinaga Y."/>
            <person name="Zwiers L.-H."/>
            <person name="Turgeon B."/>
            <person name="Goodwin S."/>
            <person name="Spatafora J."/>
            <person name="Crous P."/>
            <person name="Grigoriev I."/>
        </authorList>
    </citation>
    <scope>NUCLEOTIDE SEQUENCE</scope>
    <source>
        <strain evidence="2">CBS 480.64</strain>
    </source>
</reference>
<evidence type="ECO:0000313" key="3">
    <source>
        <dbReference type="Proteomes" id="UP000799421"/>
    </source>
</evidence>
<name>A0A6A7BY12_9PEZI</name>
<dbReference type="AlphaFoldDB" id="A0A6A7BY12"/>
<dbReference type="Proteomes" id="UP000799421">
    <property type="component" value="Unassembled WGS sequence"/>
</dbReference>
<evidence type="ECO:0000313" key="2">
    <source>
        <dbReference type="EMBL" id="KAF2859962.1"/>
    </source>
</evidence>
<evidence type="ECO:0000256" key="1">
    <source>
        <dbReference type="SAM" id="MobiDB-lite"/>
    </source>
</evidence>
<feature type="compositionally biased region" description="Polar residues" evidence="1">
    <location>
        <begin position="57"/>
        <end position="70"/>
    </location>
</feature>
<dbReference type="PANTHER" id="PTHR42051:SF1">
    <property type="entry name" value="MEIOTICALLY UP-REGULATED PROTEIN PB1A10.08"/>
    <property type="match status" value="1"/>
</dbReference>
<organism evidence="2 3">
    <name type="scientific">Piedraia hortae CBS 480.64</name>
    <dbReference type="NCBI Taxonomy" id="1314780"/>
    <lineage>
        <taxon>Eukaryota</taxon>
        <taxon>Fungi</taxon>
        <taxon>Dikarya</taxon>
        <taxon>Ascomycota</taxon>
        <taxon>Pezizomycotina</taxon>
        <taxon>Dothideomycetes</taxon>
        <taxon>Dothideomycetidae</taxon>
        <taxon>Capnodiales</taxon>
        <taxon>Piedraiaceae</taxon>
        <taxon>Piedraia</taxon>
    </lineage>
</organism>
<feature type="region of interest" description="Disordered" evidence="1">
    <location>
        <begin position="35"/>
        <end position="99"/>
    </location>
</feature>
<feature type="region of interest" description="Disordered" evidence="1">
    <location>
        <begin position="1"/>
        <end position="23"/>
    </location>
</feature>
<gene>
    <name evidence="2" type="ORF">K470DRAFT_258305</name>
</gene>
<dbReference type="OrthoDB" id="4181307at2759"/>
<dbReference type="InterPro" id="IPR034443">
    <property type="entry name" value="PB1A10.08"/>
</dbReference>
<accession>A0A6A7BY12</accession>
<dbReference type="PANTHER" id="PTHR42051">
    <property type="entry name" value="MEIOTICALLY UP-REGULATED PROTEIN PB1A10.08"/>
    <property type="match status" value="1"/>
</dbReference>
<protein>
    <submittedName>
        <fullName evidence="2">Uncharacterized protein</fullName>
    </submittedName>
</protein>
<feature type="non-terminal residue" evidence="2">
    <location>
        <position position="340"/>
    </location>
</feature>
<dbReference type="EMBL" id="MU005986">
    <property type="protein sequence ID" value="KAF2859962.1"/>
    <property type="molecule type" value="Genomic_DNA"/>
</dbReference>
<sequence length="340" mass="38290">MTAIPPPKPHQLRPKKRESRGMSVDELLTSWKNDTTLRSNYSGSPGFSVLLDDDTDASCTASPSPSNESVPSLDPDDASVFSLDNIRSPESPRSHKSTNYMREIAQALREDSTHDHPLADKADPFDDTPNTTLIQYEPKSVHKQVTNKSLKSNLTFSLRALKKATLTSLTSSFTLRNATTPAQQSTLGSNFSDEMLWSHPWLFPRSPSEVRPKTPPTLPPPRQLTFEEQEIPFQRALHAPYLHEQPSTTPVLPPVQMQTYNVSRRKPGGERSASRQREVRENGDFLRVVVLEMNMRRAGKLEQGHAVLWLPPRMESTREKMTVGRGRGYVPDRWRGVSVD</sequence>
<proteinExistence type="predicted"/>
<feature type="compositionally biased region" description="Polar residues" evidence="1">
    <location>
        <begin position="35"/>
        <end position="45"/>
    </location>
</feature>